<gene>
    <name evidence="1" type="ORF">AVEN_50911_1</name>
</gene>
<keyword evidence="2" id="KW-1185">Reference proteome</keyword>
<dbReference type="EMBL" id="BGPR01000455">
    <property type="protein sequence ID" value="GBM21180.1"/>
    <property type="molecule type" value="Genomic_DNA"/>
</dbReference>
<comment type="caution">
    <text evidence="1">The sequence shown here is derived from an EMBL/GenBank/DDBJ whole genome shotgun (WGS) entry which is preliminary data.</text>
</comment>
<proteinExistence type="predicted"/>
<organism evidence="1 2">
    <name type="scientific">Araneus ventricosus</name>
    <name type="common">Orbweaver spider</name>
    <name type="synonym">Epeira ventricosa</name>
    <dbReference type="NCBI Taxonomy" id="182803"/>
    <lineage>
        <taxon>Eukaryota</taxon>
        <taxon>Metazoa</taxon>
        <taxon>Ecdysozoa</taxon>
        <taxon>Arthropoda</taxon>
        <taxon>Chelicerata</taxon>
        <taxon>Arachnida</taxon>
        <taxon>Araneae</taxon>
        <taxon>Araneomorphae</taxon>
        <taxon>Entelegynae</taxon>
        <taxon>Araneoidea</taxon>
        <taxon>Araneidae</taxon>
        <taxon>Araneus</taxon>
    </lineage>
</organism>
<reference evidence="1 2" key="1">
    <citation type="journal article" date="2019" name="Sci. Rep.">
        <title>Orb-weaving spider Araneus ventricosus genome elucidates the spidroin gene catalogue.</title>
        <authorList>
            <person name="Kono N."/>
            <person name="Nakamura H."/>
            <person name="Ohtoshi R."/>
            <person name="Moran D.A.P."/>
            <person name="Shinohara A."/>
            <person name="Yoshida Y."/>
            <person name="Fujiwara M."/>
            <person name="Mori M."/>
            <person name="Tomita M."/>
            <person name="Arakawa K."/>
        </authorList>
    </citation>
    <scope>NUCLEOTIDE SEQUENCE [LARGE SCALE GENOMIC DNA]</scope>
</reference>
<sequence length="97" mass="10853">MVSSSCMAIPILLAKLKNFCKSSSGKSEATLPHSPNFESNLDFKHLLRTRFSSNSDVKTDAENRLNGQGRDFYQAELSKLVLRSDYSLNGFGDYVEK</sequence>
<dbReference type="OrthoDB" id="6431520at2759"/>
<accession>A0A4Y2DWE5</accession>
<evidence type="ECO:0000313" key="2">
    <source>
        <dbReference type="Proteomes" id="UP000499080"/>
    </source>
</evidence>
<dbReference type="Proteomes" id="UP000499080">
    <property type="component" value="Unassembled WGS sequence"/>
</dbReference>
<name>A0A4Y2DWE5_ARAVE</name>
<evidence type="ECO:0000313" key="1">
    <source>
        <dbReference type="EMBL" id="GBM21180.1"/>
    </source>
</evidence>
<protein>
    <submittedName>
        <fullName evidence="1">Uncharacterized protein</fullName>
    </submittedName>
</protein>
<dbReference type="AlphaFoldDB" id="A0A4Y2DWE5"/>